<dbReference type="SUPFAM" id="SSF51101">
    <property type="entry name" value="Mannose-binding lectins"/>
    <property type="match status" value="1"/>
</dbReference>
<dbReference type="Proteomes" id="UP000764110">
    <property type="component" value="Unassembled WGS sequence"/>
</dbReference>
<dbReference type="AlphaFoldDB" id="A0A9P8M814"/>
<name>A0A9P8M814_9HYPO</name>
<reference evidence="2 3" key="1">
    <citation type="submission" date="2020-07" db="EMBL/GenBank/DDBJ databases">
        <title>Metarhizium humberi genome.</title>
        <authorList>
            <person name="Lysoe E."/>
        </authorList>
    </citation>
    <scope>NUCLEOTIDE SEQUENCE [LARGE SCALE GENOMIC DNA]</scope>
    <source>
        <strain evidence="2 3">ESALQ1638</strain>
    </source>
</reference>
<gene>
    <name evidence="2" type="ORF">MHUMG1_06650</name>
</gene>
<evidence type="ECO:0000259" key="1">
    <source>
        <dbReference type="Pfam" id="PF01419"/>
    </source>
</evidence>
<dbReference type="Gene3D" id="2.100.10.30">
    <property type="entry name" value="Jacalin-like lectin domain"/>
    <property type="match status" value="1"/>
</dbReference>
<comment type="caution">
    <text evidence="2">The sequence shown here is derived from an EMBL/GenBank/DDBJ whole genome shotgun (WGS) entry which is preliminary data.</text>
</comment>
<evidence type="ECO:0000313" key="3">
    <source>
        <dbReference type="Proteomes" id="UP000764110"/>
    </source>
</evidence>
<sequence>MPVKDTRVFGGNGGRPYELYPENSDANVKLLEVWSGWGTKDCKDKWVLKGIGLTWTDGQHKELYNRIEDDDMYQTFHFPKDTREGSASWDVRSGERVDELKFKTKRGVPWVTGGSGGKEEHLADGALVGFHGKASDDIDSLSMRYRILG</sequence>
<feature type="domain" description="Jacalin-type lectin" evidence="1">
    <location>
        <begin position="9"/>
        <end position="141"/>
    </location>
</feature>
<accession>A0A9P8M814</accession>
<protein>
    <recommendedName>
        <fullName evidence="1">Jacalin-type lectin domain-containing protein</fullName>
    </recommendedName>
</protein>
<keyword evidence="3" id="KW-1185">Reference proteome</keyword>
<organism evidence="2 3">
    <name type="scientific">Metarhizium humberi</name>
    <dbReference type="NCBI Taxonomy" id="2596975"/>
    <lineage>
        <taxon>Eukaryota</taxon>
        <taxon>Fungi</taxon>
        <taxon>Dikarya</taxon>
        <taxon>Ascomycota</taxon>
        <taxon>Pezizomycotina</taxon>
        <taxon>Sordariomycetes</taxon>
        <taxon>Hypocreomycetidae</taxon>
        <taxon>Hypocreales</taxon>
        <taxon>Clavicipitaceae</taxon>
        <taxon>Metarhizium</taxon>
    </lineage>
</organism>
<dbReference type="EMBL" id="JACEFI010000012">
    <property type="protein sequence ID" value="KAH0595475.1"/>
    <property type="molecule type" value="Genomic_DNA"/>
</dbReference>
<proteinExistence type="predicted"/>
<evidence type="ECO:0000313" key="2">
    <source>
        <dbReference type="EMBL" id="KAH0595475.1"/>
    </source>
</evidence>
<dbReference type="InterPro" id="IPR001229">
    <property type="entry name" value="Jacalin-like_lectin_dom"/>
</dbReference>
<dbReference type="InterPro" id="IPR036404">
    <property type="entry name" value="Jacalin-like_lectin_dom_sf"/>
</dbReference>
<dbReference type="Pfam" id="PF01419">
    <property type="entry name" value="Jacalin"/>
    <property type="match status" value="1"/>
</dbReference>